<dbReference type="GO" id="GO:0019563">
    <property type="term" value="P:glycerol catabolic process"/>
    <property type="evidence" value="ECO:0007669"/>
    <property type="project" value="TreeGrafter"/>
</dbReference>
<dbReference type="SUPFAM" id="SSF101473">
    <property type="entry name" value="DhaL-like"/>
    <property type="match status" value="1"/>
</dbReference>
<keyword evidence="5" id="KW-1185">Reference proteome</keyword>
<dbReference type="EMBL" id="FUWS01000007">
    <property type="protein sequence ID" value="SKA19302.1"/>
    <property type="molecule type" value="Genomic_DNA"/>
</dbReference>
<dbReference type="RefSeq" id="WP_078762267.1">
    <property type="nucleotide sequence ID" value="NZ_FUWS01000007.1"/>
</dbReference>
<dbReference type="STRING" id="1122192.SAMN02745673_02973"/>
<evidence type="ECO:0000256" key="1">
    <source>
        <dbReference type="ARBA" id="ARBA00022679"/>
    </source>
</evidence>
<dbReference type="InterPro" id="IPR012737">
    <property type="entry name" value="DhaK_L_YcgS"/>
</dbReference>
<dbReference type="PANTHER" id="PTHR28629:SF4">
    <property type="entry name" value="TRIOKINASE_FMN CYCLASE"/>
    <property type="match status" value="1"/>
</dbReference>
<keyword evidence="2 4" id="KW-0418">Kinase</keyword>
<evidence type="ECO:0000256" key="2">
    <source>
        <dbReference type="ARBA" id="ARBA00022777"/>
    </source>
</evidence>
<dbReference type="GO" id="GO:0005829">
    <property type="term" value="C:cytosol"/>
    <property type="evidence" value="ECO:0007669"/>
    <property type="project" value="TreeGrafter"/>
</dbReference>
<dbReference type="InterPro" id="IPR004007">
    <property type="entry name" value="DhaL_dom"/>
</dbReference>
<dbReference type="NCBIfam" id="TIGR02365">
    <property type="entry name" value="dha_L_ycgS"/>
    <property type="match status" value="1"/>
</dbReference>
<organism evidence="4 5">
    <name type="scientific">Marinactinospora thermotolerans DSM 45154</name>
    <dbReference type="NCBI Taxonomy" id="1122192"/>
    <lineage>
        <taxon>Bacteria</taxon>
        <taxon>Bacillati</taxon>
        <taxon>Actinomycetota</taxon>
        <taxon>Actinomycetes</taxon>
        <taxon>Streptosporangiales</taxon>
        <taxon>Nocardiopsidaceae</taxon>
        <taxon>Marinactinospora</taxon>
    </lineage>
</organism>
<dbReference type="PROSITE" id="PS51480">
    <property type="entry name" value="DHAL"/>
    <property type="match status" value="1"/>
</dbReference>
<dbReference type="FunFam" id="1.25.40.340:FF:000002">
    <property type="entry name" value="Dihydroxyacetone kinase, L subunit"/>
    <property type="match status" value="1"/>
</dbReference>
<protein>
    <submittedName>
        <fullName evidence="4">Dihydroxyacetone kinase DhaL subunit</fullName>
    </submittedName>
</protein>
<dbReference type="Gene3D" id="1.25.40.340">
    <property type="match status" value="1"/>
</dbReference>
<dbReference type="InterPro" id="IPR036117">
    <property type="entry name" value="DhaL_dom_sf"/>
</dbReference>
<evidence type="ECO:0000313" key="4">
    <source>
        <dbReference type="EMBL" id="SKA19302.1"/>
    </source>
</evidence>
<dbReference type="SMART" id="SM01120">
    <property type="entry name" value="Dak2"/>
    <property type="match status" value="1"/>
</dbReference>
<dbReference type="Pfam" id="PF02734">
    <property type="entry name" value="Dak2"/>
    <property type="match status" value="1"/>
</dbReference>
<gene>
    <name evidence="4" type="ORF">SAMN02745673_02973</name>
</gene>
<dbReference type="Proteomes" id="UP000190637">
    <property type="component" value="Unassembled WGS sequence"/>
</dbReference>
<evidence type="ECO:0000313" key="5">
    <source>
        <dbReference type="Proteomes" id="UP000190637"/>
    </source>
</evidence>
<accession>A0A1T4RTM5</accession>
<sequence length="215" mass="22468">MTTGFTPAQTSQWVDGFIATVERAEPELTDLDRRSGDGDFGTNMTTALRRTRDALVRNPPRDLGDPFETMSTTFLSYSGGTSGPLFGMWFREFAKAARGGEEFGVGELTEATANGLATIQRLGSAKVGDRTMVDAIAPAAEALERARSDGADLAGAVDAALEAAQRGAKGTSELLGRKGRSSYVGEAALGAADPGALTIALFFQAARVVVGRRSG</sequence>
<dbReference type="InterPro" id="IPR050861">
    <property type="entry name" value="Dihydroxyacetone_Kinase"/>
</dbReference>
<dbReference type="GO" id="GO:0004371">
    <property type="term" value="F:glycerone kinase activity"/>
    <property type="evidence" value="ECO:0007669"/>
    <property type="project" value="InterPro"/>
</dbReference>
<evidence type="ECO:0000259" key="3">
    <source>
        <dbReference type="PROSITE" id="PS51480"/>
    </source>
</evidence>
<dbReference type="OrthoDB" id="9800291at2"/>
<reference evidence="4 5" key="1">
    <citation type="submission" date="2017-02" db="EMBL/GenBank/DDBJ databases">
        <authorList>
            <person name="Peterson S.W."/>
        </authorList>
    </citation>
    <scope>NUCLEOTIDE SEQUENCE [LARGE SCALE GENOMIC DNA]</scope>
    <source>
        <strain evidence="4 5">DSM 45154</strain>
    </source>
</reference>
<name>A0A1T4RTM5_9ACTN</name>
<proteinExistence type="predicted"/>
<feature type="domain" description="DhaL" evidence="3">
    <location>
        <begin position="8"/>
        <end position="208"/>
    </location>
</feature>
<dbReference type="AlphaFoldDB" id="A0A1T4RTM5"/>
<keyword evidence="1" id="KW-0808">Transferase</keyword>
<dbReference type="PANTHER" id="PTHR28629">
    <property type="entry name" value="TRIOKINASE/FMN CYCLASE"/>
    <property type="match status" value="1"/>
</dbReference>